<evidence type="ECO:0000313" key="2">
    <source>
        <dbReference type="Proteomes" id="UP000709959"/>
    </source>
</evidence>
<reference evidence="1 2" key="1">
    <citation type="submission" date="2020-10" db="EMBL/GenBank/DDBJ databases">
        <title>Connecting structure to function with the recovery of over 1000 high-quality activated sludge metagenome-assembled genomes encoding full-length rRNA genes using long-read sequencing.</title>
        <authorList>
            <person name="Singleton C.M."/>
            <person name="Petriglieri F."/>
            <person name="Kristensen J.M."/>
            <person name="Kirkegaard R.H."/>
            <person name="Michaelsen T.Y."/>
            <person name="Andersen M.H."/>
            <person name="Karst S.M."/>
            <person name="Dueholm M.S."/>
            <person name="Nielsen P.H."/>
            <person name="Albertsen M."/>
        </authorList>
    </citation>
    <scope>NUCLEOTIDE SEQUENCE [LARGE SCALE GENOMIC DNA]</scope>
    <source>
        <strain evidence="1">OdNE_18-Q3-R46-58_MAXAC.008</strain>
    </source>
</reference>
<dbReference type="EMBL" id="JADKCH010000012">
    <property type="protein sequence ID" value="MBK8573114.1"/>
    <property type="molecule type" value="Genomic_DNA"/>
</dbReference>
<sequence>MALGRPILATAVGAIPEMLEDGCGQVVPPGCPRP</sequence>
<evidence type="ECO:0008006" key="3">
    <source>
        <dbReference type="Google" id="ProtNLM"/>
    </source>
</evidence>
<name>A0A936F2U8_9BACT</name>
<gene>
    <name evidence="1" type="ORF">IPN91_10790</name>
</gene>
<dbReference type="AlphaFoldDB" id="A0A936F2U8"/>
<dbReference type="SUPFAM" id="SSF53756">
    <property type="entry name" value="UDP-Glycosyltransferase/glycogen phosphorylase"/>
    <property type="match status" value="1"/>
</dbReference>
<dbReference type="Proteomes" id="UP000709959">
    <property type="component" value="Unassembled WGS sequence"/>
</dbReference>
<accession>A0A936F2U8</accession>
<organism evidence="1 2">
    <name type="scientific">Candidatus Geothrix odensensis</name>
    <dbReference type="NCBI Taxonomy" id="2954440"/>
    <lineage>
        <taxon>Bacteria</taxon>
        <taxon>Pseudomonadati</taxon>
        <taxon>Acidobacteriota</taxon>
        <taxon>Holophagae</taxon>
        <taxon>Holophagales</taxon>
        <taxon>Holophagaceae</taxon>
        <taxon>Geothrix</taxon>
    </lineage>
</organism>
<dbReference type="Gene3D" id="3.40.50.2000">
    <property type="entry name" value="Glycogen Phosphorylase B"/>
    <property type="match status" value="1"/>
</dbReference>
<protein>
    <recommendedName>
        <fullName evidence="3">Glycosyl transferase family 1 domain-containing protein</fullName>
    </recommendedName>
</protein>
<comment type="caution">
    <text evidence="1">The sequence shown here is derived from an EMBL/GenBank/DDBJ whole genome shotgun (WGS) entry which is preliminary data.</text>
</comment>
<proteinExistence type="predicted"/>
<evidence type="ECO:0000313" key="1">
    <source>
        <dbReference type="EMBL" id="MBK8573114.1"/>
    </source>
</evidence>